<sequence>MTIDKSLKVKRGGISTRSVLTRVERLEKMRADGKFDPETDSPIGIPKTRVIKISMKKKKKTKEEG</sequence>
<comment type="caution">
    <text evidence="1">The sequence shown here is derived from an EMBL/GenBank/DDBJ whole genome shotgun (WGS) entry which is preliminary data.</text>
</comment>
<evidence type="ECO:0000313" key="1">
    <source>
        <dbReference type="EMBL" id="PQO35572.1"/>
    </source>
</evidence>
<dbReference type="AlphaFoldDB" id="A0A2S8FTR2"/>
<dbReference type="InterPro" id="IPR026405">
    <property type="entry name" value="Chlam/Ver/Plancto_rRNA"/>
</dbReference>
<dbReference type="Proteomes" id="UP000237819">
    <property type="component" value="Unassembled WGS sequence"/>
</dbReference>
<reference evidence="3 4" key="1">
    <citation type="submission" date="2018-02" db="EMBL/GenBank/DDBJ databases">
        <title>Comparative genomes isolates from brazilian mangrove.</title>
        <authorList>
            <person name="Araujo J.E."/>
            <person name="Taketani R.G."/>
            <person name="Silva M.C.P."/>
            <person name="Loureco M.V."/>
            <person name="Andreote F.D."/>
        </authorList>
    </citation>
    <scope>NUCLEOTIDE SEQUENCE [LARGE SCALE GENOMIC DNA]</scope>
    <source>
        <strain evidence="1 4">NAP PRIS-MGV</strain>
        <strain evidence="2 3">Nap-Phe MGV</strain>
    </source>
</reference>
<dbReference type="EMBL" id="PUHZ01000002">
    <property type="protein sequence ID" value="PQO48080.1"/>
    <property type="molecule type" value="Genomic_DNA"/>
</dbReference>
<evidence type="ECO:0000313" key="2">
    <source>
        <dbReference type="EMBL" id="PQO48080.1"/>
    </source>
</evidence>
<evidence type="ECO:0000313" key="3">
    <source>
        <dbReference type="Proteomes" id="UP000237819"/>
    </source>
</evidence>
<proteinExistence type="predicted"/>
<dbReference type="OrthoDB" id="291303at2"/>
<name>A0A2S8FTR2_9BACT</name>
<dbReference type="NCBIfam" id="TIGR04137">
    <property type="entry name" value="Chlam_Ver_rRNA"/>
    <property type="match status" value="1"/>
</dbReference>
<dbReference type="Proteomes" id="UP000239388">
    <property type="component" value="Unassembled WGS sequence"/>
</dbReference>
<accession>A0A2S8FTR2</accession>
<dbReference type="RefSeq" id="WP_105333607.1">
    <property type="nucleotide sequence ID" value="NZ_PUHZ01000002.1"/>
</dbReference>
<organism evidence="1 4">
    <name type="scientific">Blastopirellula marina</name>
    <dbReference type="NCBI Taxonomy" id="124"/>
    <lineage>
        <taxon>Bacteria</taxon>
        <taxon>Pseudomonadati</taxon>
        <taxon>Planctomycetota</taxon>
        <taxon>Planctomycetia</taxon>
        <taxon>Pirellulales</taxon>
        <taxon>Pirellulaceae</taxon>
        <taxon>Blastopirellula</taxon>
    </lineage>
</organism>
<evidence type="ECO:0000313" key="4">
    <source>
        <dbReference type="Proteomes" id="UP000239388"/>
    </source>
</evidence>
<dbReference type="EMBL" id="PUIB01000014">
    <property type="protein sequence ID" value="PQO35572.1"/>
    <property type="molecule type" value="Genomic_DNA"/>
</dbReference>
<protein>
    <submittedName>
        <fullName evidence="1">Small basic protein</fullName>
    </submittedName>
</protein>
<gene>
    <name evidence="2" type="ORF">C5Y93_01465</name>
    <name evidence="1" type="ORF">C5Y98_13070</name>
</gene>